<keyword evidence="6" id="KW-1185">Reference proteome</keyword>
<sequence length="141" mass="15513">MLGRVFNGSGKPSDKGLPILAQEFLDIQGQHINLRSRIYPEEMIQTGISALDVMNSIACGQKIPIISAADLPHNEIAAQICRQAGLVTLPGKCVLDDHDDNFTIVSDAMGVNLVTVRFYKQDFEETLDTARHCLRSTDLTE</sequence>
<dbReference type="GO" id="GO:0005524">
    <property type="term" value="F:ATP binding"/>
    <property type="evidence" value="ECO:0007669"/>
    <property type="project" value="InterPro"/>
</dbReference>
<organism evidence="5 6">
    <name type="scientific">Hermetia illucens</name>
    <name type="common">Black soldier fly</name>
    <dbReference type="NCBI Taxonomy" id="343691"/>
    <lineage>
        <taxon>Eukaryota</taxon>
        <taxon>Metazoa</taxon>
        <taxon>Ecdysozoa</taxon>
        <taxon>Arthropoda</taxon>
        <taxon>Hexapoda</taxon>
        <taxon>Insecta</taxon>
        <taxon>Pterygota</taxon>
        <taxon>Neoptera</taxon>
        <taxon>Endopterygota</taxon>
        <taxon>Diptera</taxon>
        <taxon>Brachycera</taxon>
        <taxon>Stratiomyomorpha</taxon>
        <taxon>Stratiomyidae</taxon>
        <taxon>Hermetiinae</taxon>
        <taxon>Hermetia</taxon>
    </lineage>
</organism>
<evidence type="ECO:0000256" key="2">
    <source>
        <dbReference type="ARBA" id="ARBA00022448"/>
    </source>
</evidence>
<dbReference type="InterPro" id="IPR022879">
    <property type="entry name" value="V-ATPase_su_B/beta"/>
</dbReference>
<comment type="similarity">
    <text evidence="1">Belongs to the ATPase alpha/beta chains family.</text>
</comment>
<dbReference type="Pfam" id="PF00006">
    <property type="entry name" value="ATP-synt_ab"/>
    <property type="match status" value="1"/>
</dbReference>
<protein>
    <recommendedName>
        <fullName evidence="4">ATPase F1/V1/A1 complex alpha/beta subunit nucleotide-binding domain-containing protein</fullName>
    </recommendedName>
</protein>
<reference evidence="5 6" key="1">
    <citation type="submission" date="2020-11" db="EMBL/GenBank/DDBJ databases">
        <authorList>
            <person name="Wallbank WR R."/>
            <person name="Pardo Diaz C."/>
            <person name="Kozak K."/>
            <person name="Martin S."/>
            <person name="Jiggins C."/>
            <person name="Moest M."/>
            <person name="Warren A I."/>
            <person name="Generalovic N T."/>
            <person name="Byers J.R.P. K."/>
            <person name="Montejo-Kovacevich G."/>
            <person name="Yen C E."/>
        </authorList>
    </citation>
    <scope>NUCLEOTIDE SEQUENCE [LARGE SCALE GENOMIC DNA]</scope>
</reference>
<dbReference type="InterPro" id="IPR000194">
    <property type="entry name" value="ATPase_F1/V1/A1_a/bsu_nucl-bd"/>
</dbReference>
<dbReference type="EMBL" id="LR899009">
    <property type="protein sequence ID" value="CAD7079975.1"/>
    <property type="molecule type" value="Genomic_DNA"/>
</dbReference>
<dbReference type="Gene3D" id="3.40.50.12240">
    <property type="match status" value="1"/>
</dbReference>
<evidence type="ECO:0000313" key="5">
    <source>
        <dbReference type="EMBL" id="CAD7079975.1"/>
    </source>
</evidence>
<evidence type="ECO:0000259" key="4">
    <source>
        <dbReference type="Pfam" id="PF00006"/>
    </source>
</evidence>
<evidence type="ECO:0000313" key="6">
    <source>
        <dbReference type="Proteomes" id="UP000594454"/>
    </source>
</evidence>
<dbReference type="OrthoDB" id="1735853at2759"/>
<accession>A0A7R8UFY6</accession>
<evidence type="ECO:0000256" key="3">
    <source>
        <dbReference type="ARBA" id="ARBA00023065"/>
    </source>
</evidence>
<dbReference type="PANTHER" id="PTHR43389">
    <property type="entry name" value="V-TYPE PROTON ATPASE SUBUNIT B"/>
    <property type="match status" value="1"/>
</dbReference>
<evidence type="ECO:0000256" key="1">
    <source>
        <dbReference type="ARBA" id="ARBA00008936"/>
    </source>
</evidence>
<dbReference type="GO" id="GO:0007035">
    <property type="term" value="P:vacuolar acidification"/>
    <property type="evidence" value="ECO:0007669"/>
    <property type="project" value="TreeGrafter"/>
</dbReference>
<keyword evidence="2" id="KW-0813">Transport</keyword>
<dbReference type="AlphaFoldDB" id="A0A7R8UFY6"/>
<feature type="domain" description="ATPase F1/V1/A1 complex alpha/beta subunit nucleotide-binding" evidence="4">
    <location>
        <begin position="47"/>
        <end position="127"/>
    </location>
</feature>
<dbReference type="InParanoid" id="A0A7R8UFY6"/>
<name>A0A7R8UFY6_HERIL</name>
<gene>
    <name evidence="5" type="ORF">HERILL_LOCUS3155</name>
</gene>
<dbReference type="PANTHER" id="PTHR43389:SF4">
    <property type="entry name" value="V-TYPE PROTON ATPASE SUBUNIT B"/>
    <property type="match status" value="1"/>
</dbReference>
<proteinExistence type="inferred from homology"/>
<dbReference type="Proteomes" id="UP000594454">
    <property type="component" value="Chromosome 1"/>
</dbReference>
<dbReference type="InterPro" id="IPR027417">
    <property type="entry name" value="P-loop_NTPase"/>
</dbReference>
<dbReference type="SUPFAM" id="SSF52540">
    <property type="entry name" value="P-loop containing nucleoside triphosphate hydrolases"/>
    <property type="match status" value="1"/>
</dbReference>
<keyword evidence="3" id="KW-0406">Ion transport</keyword>
<dbReference type="GO" id="GO:0046961">
    <property type="term" value="F:proton-transporting ATPase activity, rotational mechanism"/>
    <property type="evidence" value="ECO:0007669"/>
    <property type="project" value="TreeGrafter"/>
</dbReference>